<dbReference type="AlphaFoldDB" id="A0A7D8IU94"/>
<accession>A0A7D8IU94</accession>
<gene>
    <name evidence="1" type="ORF">NCTC6385_04044</name>
</gene>
<dbReference type="EMBL" id="UGWV01000002">
    <property type="protein sequence ID" value="SUF97023.1"/>
    <property type="molecule type" value="Genomic_DNA"/>
</dbReference>
<evidence type="ECO:0000313" key="2">
    <source>
        <dbReference type="Proteomes" id="UP000254463"/>
    </source>
</evidence>
<name>A0A7D8IU94_SALER</name>
<dbReference type="AntiFam" id="ANF00006">
    <property type="entry name" value="Translation of CRISPR region"/>
</dbReference>
<evidence type="ECO:0000313" key="1">
    <source>
        <dbReference type="EMBL" id="SUF97023.1"/>
    </source>
</evidence>
<dbReference type="Proteomes" id="UP000254463">
    <property type="component" value="Unassembled WGS sequence"/>
</dbReference>
<protein>
    <submittedName>
        <fullName evidence="1">Domain of uncharacterized function (DUF2825)</fullName>
    </submittedName>
</protein>
<proteinExistence type="predicted"/>
<sequence>MLPRSAGVAAVYPRWRGEHRPVRTLTHNQNGLSPLARGTRKSRPGFTDDVTVYPRWRGEHPFVHTPIMVALGLSPLARGTPRFSISRISARRFIPAGAGNTSLKTKELRSTPVYPRWRGEHGTFRGQRKCITGLSPLARGTQTGARTCTEDMRFIPAGAGNTLSQPMRQMRLTVYPRWRGEHSTRARIRRFVSGLSPLARGTLCGILQYRRGMRFIPAGAGNTLGEIDLKHPNIGLSPLARGTPGNAGLGS</sequence>
<dbReference type="AntiFam" id="ANF00057">
    <property type="entry name" value="Translation of E. coli type CRISPR repeat"/>
</dbReference>
<organism evidence="1 2">
    <name type="scientific">Salmonella enterica</name>
    <name type="common">Salmonella choleraesuis</name>
    <dbReference type="NCBI Taxonomy" id="28901"/>
    <lineage>
        <taxon>Bacteria</taxon>
        <taxon>Pseudomonadati</taxon>
        <taxon>Pseudomonadota</taxon>
        <taxon>Gammaproteobacteria</taxon>
        <taxon>Enterobacterales</taxon>
        <taxon>Enterobacteriaceae</taxon>
        <taxon>Salmonella</taxon>
    </lineage>
</organism>
<reference evidence="1 2" key="1">
    <citation type="submission" date="2018-06" db="EMBL/GenBank/DDBJ databases">
        <authorList>
            <consortium name="Pathogen Informatics"/>
            <person name="Doyle S."/>
        </authorList>
    </citation>
    <scope>NUCLEOTIDE SEQUENCE [LARGE SCALE GENOMIC DNA]</scope>
    <source>
        <strain evidence="1 2">NCTC6385</strain>
    </source>
</reference>